<accession>A0A2B7X3T6</accession>
<sequence>MASTDESDNPPERAYKYTKDELETMIRDLWIKDSKADACFDKFLLHLIEAAGKDQVDSSELLSDLEKLIPGYFSDLADSGSSDAKFQSLVRKL</sequence>
<organism evidence="1 2">
    <name type="scientific">Polytolypa hystricis (strain UAMH7299)</name>
    <dbReference type="NCBI Taxonomy" id="1447883"/>
    <lineage>
        <taxon>Eukaryota</taxon>
        <taxon>Fungi</taxon>
        <taxon>Dikarya</taxon>
        <taxon>Ascomycota</taxon>
        <taxon>Pezizomycotina</taxon>
        <taxon>Eurotiomycetes</taxon>
        <taxon>Eurotiomycetidae</taxon>
        <taxon>Onygenales</taxon>
        <taxon>Onygenales incertae sedis</taxon>
        <taxon>Polytolypa</taxon>
    </lineage>
</organism>
<proteinExistence type="predicted"/>
<comment type="caution">
    <text evidence="1">The sequence shown here is derived from an EMBL/GenBank/DDBJ whole genome shotgun (WGS) entry which is preliminary data.</text>
</comment>
<evidence type="ECO:0000313" key="2">
    <source>
        <dbReference type="Proteomes" id="UP000224634"/>
    </source>
</evidence>
<evidence type="ECO:0000313" key="1">
    <source>
        <dbReference type="EMBL" id="PGH03431.1"/>
    </source>
</evidence>
<dbReference type="AlphaFoldDB" id="A0A2B7X3T6"/>
<keyword evidence="2" id="KW-1185">Reference proteome</keyword>
<dbReference type="Proteomes" id="UP000224634">
    <property type="component" value="Unassembled WGS sequence"/>
</dbReference>
<dbReference type="EMBL" id="PDNA01000211">
    <property type="protein sequence ID" value="PGH03431.1"/>
    <property type="molecule type" value="Genomic_DNA"/>
</dbReference>
<gene>
    <name evidence="1" type="ORF">AJ80_08679</name>
</gene>
<name>A0A2B7X3T6_POLH7</name>
<reference evidence="1 2" key="1">
    <citation type="submission" date="2017-10" db="EMBL/GenBank/DDBJ databases">
        <title>Comparative genomics in systemic dimorphic fungi from Ajellomycetaceae.</title>
        <authorList>
            <person name="Munoz J.F."/>
            <person name="Mcewen J.G."/>
            <person name="Clay O.K."/>
            <person name="Cuomo C.A."/>
        </authorList>
    </citation>
    <scope>NUCLEOTIDE SEQUENCE [LARGE SCALE GENOMIC DNA]</scope>
    <source>
        <strain evidence="1 2">UAMH7299</strain>
    </source>
</reference>
<protein>
    <submittedName>
        <fullName evidence="1">Uncharacterized protein</fullName>
    </submittedName>
</protein>